<dbReference type="AlphaFoldDB" id="A0A409WPX9"/>
<accession>A0A409WPX9</accession>
<feature type="compositionally biased region" description="Basic and acidic residues" evidence="1">
    <location>
        <begin position="141"/>
        <end position="152"/>
    </location>
</feature>
<organism evidence="2 3">
    <name type="scientific">Gymnopilus dilepis</name>
    <dbReference type="NCBI Taxonomy" id="231916"/>
    <lineage>
        <taxon>Eukaryota</taxon>
        <taxon>Fungi</taxon>
        <taxon>Dikarya</taxon>
        <taxon>Basidiomycota</taxon>
        <taxon>Agaricomycotina</taxon>
        <taxon>Agaricomycetes</taxon>
        <taxon>Agaricomycetidae</taxon>
        <taxon>Agaricales</taxon>
        <taxon>Agaricineae</taxon>
        <taxon>Hymenogastraceae</taxon>
        <taxon>Gymnopilus</taxon>
    </lineage>
</organism>
<proteinExistence type="predicted"/>
<sequence length="345" mass="37802">SVTPRSQGGQSQPRRPQGDATPTSGLHSQAEVGAADPSSRKPKQRHHNDNAAGVNPKPAHSERVASAAKSLAWAGASAPATTPARPHKRKRSRRQPGLSAWTDKWGGWRCLRQQRRRWPLSTRERHRSHANSFFEAREEALGAGGETKEDGASARASASSCSASQAKRGRQGNGGDSDSVGLGCRGEITHLRLALPCKGNWGEVVERYEKISAPVSLLRGEEQRWIGLKLEKKNRNANKKKASKEVDRTRTREARVRPCTHLLGLPHHGTPLTRHLPHALSRFRWTRGAIPLGLRQSTVKSKRIENRRDVSHSKGSSLLCAQCLLVLKKLRILAGSNTENCDGIG</sequence>
<evidence type="ECO:0000313" key="3">
    <source>
        <dbReference type="Proteomes" id="UP000284706"/>
    </source>
</evidence>
<gene>
    <name evidence="2" type="ORF">CVT26_004158</name>
</gene>
<comment type="caution">
    <text evidence="2">The sequence shown here is derived from an EMBL/GenBank/DDBJ whole genome shotgun (WGS) entry which is preliminary data.</text>
</comment>
<name>A0A409WPX9_9AGAR</name>
<dbReference type="InParanoid" id="A0A409WPX9"/>
<evidence type="ECO:0000256" key="1">
    <source>
        <dbReference type="SAM" id="MobiDB-lite"/>
    </source>
</evidence>
<dbReference type="Proteomes" id="UP000284706">
    <property type="component" value="Unassembled WGS sequence"/>
</dbReference>
<feature type="compositionally biased region" description="Low complexity" evidence="1">
    <location>
        <begin position="65"/>
        <end position="84"/>
    </location>
</feature>
<evidence type="ECO:0000313" key="2">
    <source>
        <dbReference type="EMBL" id="PPQ80540.1"/>
    </source>
</evidence>
<feature type="compositionally biased region" description="Basic residues" evidence="1">
    <location>
        <begin position="85"/>
        <end position="94"/>
    </location>
</feature>
<dbReference type="EMBL" id="NHYE01004942">
    <property type="protein sequence ID" value="PPQ80540.1"/>
    <property type="molecule type" value="Genomic_DNA"/>
</dbReference>
<feature type="non-terminal residue" evidence="2">
    <location>
        <position position="1"/>
    </location>
</feature>
<feature type="region of interest" description="Disordered" evidence="1">
    <location>
        <begin position="1"/>
        <end position="102"/>
    </location>
</feature>
<keyword evidence="3" id="KW-1185">Reference proteome</keyword>
<feature type="compositionally biased region" description="Low complexity" evidence="1">
    <location>
        <begin position="153"/>
        <end position="166"/>
    </location>
</feature>
<feature type="compositionally biased region" description="Low complexity" evidence="1">
    <location>
        <begin position="1"/>
        <end position="15"/>
    </location>
</feature>
<protein>
    <submittedName>
        <fullName evidence="2">Uncharacterized protein</fullName>
    </submittedName>
</protein>
<reference evidence="2 3" key="1">
    <citation type="journal article" date="2018" name="Evol. Lett.">
        <title>Horizontal gene cluster transfer increased hallucinogenic mushroom diversity.</title>
        <authorList>
            <person name="Reynolds H.T."/>
            <person name="Vijayakumar V."/>
            <person name="Gluck-Thaler E."/>
            <person name="Korotkin H.B."/>
            <person name="Matheny P.B."/>
            <person name="Slot J.C."/>
        </authorList>
    </citation>
    <scope>NUCLEOTIDE SEQUENCE [LARGE SCALE GENOMIC DNA]</scope>
    <source>
        <strain evidence="2 3">SRW20</strain>
    </source>
</reference>
<feature type="region of interest" description="Disordered" evidence="1">
    <location>
        <begin position="141"/>
        <end position="180"/>
    </location>
</feature>